<feature type="transmembrane region" description="Helical" evidence="5">
    <location>
        <begin position="38"/>
        <end position="64"/>
    </location>
</feature>
<dbReference type="Proteomes" id="UP000297975">
    <property type="component" value="Unassembled WGS sequence"/>
</dbReference>
<evidence type="ECO:0000256" key="4">
    <source>
        <dbReference type="ARBA" id="ARBA00023136"/>
    </source>
</evidence>
<evidence type="ECO:0000256" key="3">
    <source>
        <dbReference type="ARBA" id="ARBA00022989"/>
    </source>
</evidence>
<keyword evidence="1" id="KW-1003">Cell membrane</keyword>
<organism evidence="6 7">
    <name type="scientific">Filobacillus milosensis</name>
    <dbReference type="NCBI Taxonomy" id="94137"/>
    <lineage>
        <taxon>Bacteria</taxon>
        <taxon>Bacillati</taxon>
        <taxon>Bacillota</taxon>
        <taxon>Bacilli</taxon>
        <taxon>Bacillales</taxon>
        <taxon>Bacillaceae</taxon>
        <taxon>Filobacillus</taxon>
    </lineage>
</organism>
<evidence type="ECO:0000313" key="7">
    <source>
        <dbReference type="Proteomes" id="UP000297975"/>
    </source>
</evidence>
<protein>
    <recommendedName>
        <fullName evidence="8">Manganese efflux pump MntP</fullName>
    </recommendedName>
</protein>
<proteinExistence type="predicted"/>
<keyword evidence="4 5" id="KW-0472">Membrane</keyword>
<accession>A0A4Y8IMF9</accession>
<feature type="transmembrane region" description="Helical" evidence="5">
    <location>
        <begin position="70"/>
        <end position="93"/>
    </location>
</feature>
<name>A0A4Y8IMF9_9BACI</name>
<evidence type="ECO:0008006" key="8">
    <source>
        <dbReference type="Google" id="ProtNLM"/>
    </source>
</evidence>
<dbReference type="PANTHER" id="PTHR35529">
    <property type="entry name" value="MANGANESE EFFLUX PUMP MNTP-RELATED"/>
    <property type="match status" value="1"/>
</dbReference>
<evidence type="ECO:0000256" key="1">
    <source>
        <dbReference type="ARBA" id="ARBA00022475"/>
    </source>
</evidence>
<sequence>MTIFYESIIPIVLLSVAIGMDAFSVALSIGLMNVRLRIIAGFILLVGLFHVIMPLAGVTLGHFLSHKLGVIAQLVGGWILIFIGAQMIIATLLEKNMTRNLHLPAITILAFTVSLDSFSVGLSLGMFGLNQVAIIIMFGIMSMFLSSLGIILARRGQTLLGKYSEALGGIVLIFLGLKMVL</sequence>
<evidence type="ECO:0000313" key="6">
    <source>
        <dbReference type="EMBL" id="TFB19244.1"/>
    </source>
</evidence>
<keyword evidence="7" id="KW-1185">Reference proteome</keyword>
<evidence type="ECO:0000256" key="5">
    <source>
        <dbReference type="SAM" id="Phobius"/>
    </source>
</evidence>
<keyword evidence="3 5" id="KW-1133">Transmembrane helix</keyword>
<dbReference type="PANTHER" id="PTHR35529:SF1">
    <property type="entry name" value="MANGANESE EFFLUX PUMP MNTP-RELATED"/>
    <property type="match status" value="1"/>
</dbReference>
<dbReference type="InterPro" id="IPR003810">
    <property type="entry name" value="Mntp/YtaF"/>
</dbReference>
<evidence type="ECO:0000256" key="2">
    <source>
        <dbReference type="ARBA" id="ARBA00022692"/>
    </source>
</evidence>
<dbReference type="OrthoDB" id="1679700at2"/>
<dbReference type="EMBL" id="SOPW01000011">
    <property type="protein sequence ID" value="TFB19244.1"/>
    <property type="molecule type" value="Genomic_DNA"/>
</dbReference>
<dbReference type="RefSeq" id="WP_134340487.1">
    <property type="nucleotide sequence ID" value="NZ_SOPW01000011.1"/>
</dbReference>
<feature type="transmembrane region" description="Helical" evidence="5">
    <location>
        <begin position="12"/>
        <end position="31"/>
    </location>
</feature>
<dbReference type="AlphaFoldDB" id="A0A4Y8IMF9"/>
<feature type="transmembrane region" description="Helical" evidence="5">
    <location>
        <begin position="105"/>
        <end position="126"/>
    </location>
</feature>
<gene>
    <name evidence="6" type="ORF">E3U55_11040</name>
</gene>
<feature type="transmembrane region" description="Helical" evidence="5">
    <location>
        <begin position="132"/>
        <end position="153"/>
    </location>
</feature>
<keyword evidence="2 5" id="KW-0812">Transmembrane</keyword>
<comment type="caution">
    <text evidence="6">The sequence shown here is derived from an EMBL/GenBank/DDBJ whole genome shotgun (WGS) entry which is preliminary data.</text>
</comment>
<reference evidence="6 7" key="1">
    <citation type="submission" date="2019-03" db="EMBL/GenBank/DDBJ databases">
        <authorList>
            <person name="He R.-H."/>
        </authorList>
    </citation>
    <scope>NUCLEOTIDE SEQUENCE [LARGE SCALE GENOMIC DNA]</scope>
    <source>
        <strain evidence="7">SH 714</strain>
    </source>
</reference>
<dbReference type="Pfam" id="PF02659">
    <property type="entry name" value="Mntp"/>
    <property type="match status" value="1"/>
</dbReference>